<dbReference type="InterPro" id="IPR052413">
    <property type="entry name" value="SUR7_domain"/>
</dbReference>
<proteinExistence type="predicted"/>
<feature type="transmembrane region" description="Helical" evidence="2">
    <location>
        <begin position="142"/>
        <end position="162"/>
    </location>
</feature>
<protein>
    <submittedName>
        <fullName evidence="3">MAGE-like protein 2</fullName>
    </submittedName>
</protein>
<keyword evidence="4" id="KW-1185">Reference proteome</keyword>
<dbReference type="InterPro" id="IPR009571">
    <property type="entry name" value="SUR7/Rim9-like_fungi"/>
</dbReference>
<organism evidence="3 4">
    <name type="scientific">Cladorrhinum samala</name>
    <dbReference type="NCBI Taxonomy" id="585594"/>
    <lineage>
        <taxon>Eukaryota</taxon>
        <taxon>Fungi</taxon>
        <taxon>Dikarya</taxon>
        <taxon>Ascomycota</taxon>
        <taxon>Pezizomycotina</taxon>
        <taxon>Sordariomycetes</taxon>
        <taxon>Sordariomycetidae</taxon>
        <taxon>Sordariales</taxon>
        <taxon>Podosporaceae</taxon>
        <taxon>Cladorrhinum</taxon>
    </lineage>
</organism>
<name>A0AAV9HLH5_9PEZI</name>
<dbReference type="PANTHER" id="PTHR28019:SF2">
    <property type="entry name" value="CELL MEMBRANE PROTEIN YLR413W-RELATED"/>
    <property type="match status" value="1"/>
</dbReference>
<evidence type="ECO:0000256" key="1">
    <source>
        <dbReference type="SAM" id="MobiDB-lite"/>
    </source>
</evidence>
<feature type="transmembrane region" description="Helical" evidence="2">
    <location>
        <begin position="213"/>
        <end position="237"/>
    </location>
</feature>
<feature type="transmembrane region" description="Helical" evidence="2">
    <location>
        <begin position="6"/>
        <end position="27"/>
    </location>
</feature>
<dbReference type="AlphaFoldDB" id="A0AAV9HLH5"/>
<feature type="transmembrane region" description="Helical" evidence="2">
    <location>
        <begin position="168"/>
        <end position="192"/>
    </location>
</feature>
<evidence type="ECO:0000313" key="3">
    <source>
        <dbReference type="EMBL" id="KAK4460920.1"/>
    </source>
</evidence>
<dbReference type="Proteomes" id="UP001321749">
    <property type="component" value="Unassembled WGS sequence"/>
</dbReference>
<accession>A0AAV9HLH5</accession>
<reference evidence="3" key="2">
    <citation type="submission" date="2023-06" db="EMBL/GenBank/DDBJ databases">
        <authorList>
            <consortium name="Lawrence Berkeley National Laboratory"/>
            <person name="Mondo S.J."/>
            <person name="Hensen N."/>
            <person name="Bonometti L."/>
            <person name="Westerberg I."/>
            <person name="Brannstrom I.O."/>
            <person name="Guillou S."/>
            <person name="Cros-Aarteil S."/>
            <person name="Calhoun S."/>
            <person name="Haridas S."/>
            <person name="Kuo A."/>
            <person name="Pangilinan J."/>
            <person name="Riley R."/>
            <person name="Labutti K."/>
            <person name="Andreopoulos B."/>
            <person name="Lipzen A."/>
            <person name="Chen C."/>
            <person name="Yanf M."/>
            <person name="Daum C."/>
            <person name="Ng V."/>
            <person name="Clum A."/>
            <person name="Steindorff A."/>
            <person name="Ohm R."/>
            <person name="Martin F."/>
            <person name="Silar P."/>
            <person name="Natvig D."/>
            <person name="Lalanne C."/>
            <person name="Gautier V."/>
            <person name="Ament-Velasquez S.L."/>
            <person name="Kruys A."/>
            <person name="Hutchinson M.I."/>
            <person name="Powell A.J."/>
            <person name="Barry K."/>
            <person name="Miller A.N."/>
            <person name="Grigoriev I.V."/>
            <person name="Debuchy R."/>
            <person name="Gladieux P."/>
            <person name="Thoren M.H."/>
            <person name="Johannesson H."/>
        </authorList>
    </citation>
    <scope>NUCLEOTIDE SEQUENCE</scope>
    <source>
        <strain evidence="3">PSN324</strain>
    </source>
</reference>
<feature type="region of interest" description="Disordered" evidence="1">
    <location>
        <begin position="288"/>
        <end position="356"/>
    </location>
</feature>
<gene>
    <name evidence="3" type="ORF">QBC42DRAFT_271411</name>
</gene>
<keyword evidence="2" id="KW-0472">Membrane</keyword>
<dbReference type="GO" id="GO:0031505">
    <property type="term" value="P:fungal-type cell wall organization"/>
    <property type="evidence" value="ECO:0007669"/>
    <property type="project" value="TreeGrafter"/>
</dbReference>
<dbReference type="PANTHER" id="PTHR28019">
    <property type="entry name" value="CELL MEMBRANE PROTEIN YLR413W-RELATED"/>
    <property type="match status" value="1"/>
</dbReference>
<dbReference type="GO" id="GO:0005886">
    <property type="term" value="C:plasma membrane"/>
    <property type="evidence" value="ECO:0007669"/>
    <property type="project" value="InterPro"/>
</dbReference>
<sequence length="356" mass="37569">MAQSFIYRFVPIILNLSTLLLCCLVIFSGFNEGLTQVYWVKADLRDFKAPAKLESSQFLKDIGTVSGSDLVGSEATAANLGLPNWMGLSLLTQCDHFAGGRVECRKPSVRLEFNPGRNLGLDKTSASSGEKLREAKEARNRASRFISGSFIVSAFCALGAPIESFFSPALSAISSGIAALLLTAGTIGGTVVSKKLVDAVNDDLGAFNISGKLGIYTITLGFVGAFLMLDACVMYTISYRSQSGGSSGARVQARSVGGNGLLGGDGHKYVQVENQRGGGQAAAFDRDIEAPASPSGPGMQRRLDEDWAAPDEYSSGGASKTKGAPPSIPMMSLSGNKGTKDLNTAYEPYTSRQDRL</sequence>
<evidence type="ECO:0000256" key="2">
    <source>
        <dbReference type="SAM" id="Phobius"/>
    </source>
</evidence>
<evidence type="ECO:0000313" key="4">
    <source>
        <dbReference type="Proteomes" id="UP001321749"/>
    </source>
</evidence>
<comment type="caution">
    <text evidence="3">The sequence shown here is derived from an EMBL/GenBank/DDBJ whole genome shotgun (WGS) entry which is preliminary data.</text>
</comment>
<dbReference type="GO" id="GO:0051285">
    <property type="term" value="C:cell cortex of cell tip"/>
    <property type="evidence" value="ECO:0007669"/>
    <property type="project" value="TreeGrafter"/>
</dbReference>
<keyword evidence="2" id="KW-1133">Transmembrane helix</keyword>
<keyword evidence="2" id="KW-0812">Transmembrane</keyword>
<dbReference type="Pfam" id="PF06687">
    <property type="entry name" value="SUR7"/>
    <property type="match status" value="1"/>
</dbReference>
<reference evidence="3" key="1">
    <citation type="journal article" date="2023" name="Mol. Phylogenet. Evol.">
        <title>Genome-scale phylogeny and comparative genomics of the fungal order Sordariales.</title>
        <authorList>
            <person name="Hensen N."/>
            <person name="Bonometti L."/>
            <person name="Westerberg I."/>
            <person name="Brannstrom I.O."/>
            <person name="Guillou S."/>
            <person name="Cros-Aarteil S."/>
            <person name="Calhoun S."/>
            <person name="Haridas S."/>
            <person name="Kuo A."/>
            <person name="Mondo S."/>
            <person name="Pangilinan J."/>
            <person name="Riley R."/>
            <person name="LaButti K."/>
            <person name="Andreopoulos B."/>
            <person name="Lipzen A."/>
            <person name="Chen C."/>
            <person name="Yan M."/>
            <person name="Daum C."/>
            <person name="Ng V."/>
            <person name="Clum A."/>
            <person name="Steindorff A."/>
            <person name="Ohm R.A."/>
            <person name="Martin F."/>
            <person name="Silar P."/>
            <person name="Natvig D.O."/>
            <person name="Lalanne C."/>
            <person name="Gautier V."/>
            <person name="Ament-Velasquez S.L."/>
            <person name="Kruys A."/>
            <person name="Hutchinson M.I."/>
            <person name="Powell A.J."/>
            <person name="Barry K."/>
            <person name="Miller A.N."/>
            <person name="Grigoriev I.V."/>
            <person name="Debuchy R."/>
            <person name="Gladieux P."/>
            <person name="Hiltunen Thoren M."/>
            <person name="Johannesson H."/>
        </authorList>
    </citation>
    <scope>NUCLEOTIDE SEQUENCE</scope>
    <source>
        <strain evidence="3">PSN324</strain>
    </source>
</reference>
<dbReference type="EMBL" id="MU865002">
    <property type="protein sequence ID" value="KAK4460920.1"/>
    <property type="molecule type" value="Genomic_DNA"/>
</dbReference>